<dbReference type="Gene3D" id="1.10.10.10">
    <property type="entry name" value="Winged helix-like DNA-binding domain superfamily/Winged helix DNA-binding domain"/>
    <property type="match status" value="1"/>
</dbReference>
<gene>
    <name evidence="1" type="ORF">DFH07DRAFT_829375</name>
</gene>
<reference evidence="1" key="1">
    <citation type="submission" date="2023-03" db="EMBL/GenBank/DDBJ databases">
        <title>Massive genome expansion in bonnet fungi (Mycena s.s.) driven by repeated elements and novel gene families across ecological guilds.</title>
        <authorList>
            <consortium name="Lawrence Berkeley National Laboratory"/>
            <person name="Harder C.B."/>
            <person name="Miyauchi S."/>
            <person name="Viragh M."/>
            <person name="Kuo A."/>
            <person name="Thoen E."/>
            <person name="Andreopoulos B."/>
            <person name="Lu D."/>
            <person name="Skrede I."/>
            <person name="Drula E."/>
            <person name="Henrissat B."/>
            <person name="Morin E."/>
            <person name="Kohler A."/>
            <person name="Barry K."/>
            <person name="LaButti K."/>
            <person name="Morin E."/>
            <person name="Salamov A."/>
            <person name="Lipzen A."/>
            <person name="Mereny Z."/>
            <person name="Hegedus B."/>
            <person name="Baldrian P."/>
            <person name="Stursova M."/>
            <person name="Weitz H."/>
            <person name="Taylor A."/>
            <person name="Grigoriev I.V."/>
            <person name="Nagy L.G."/>
            <person name="Martin F."/>
            <person name="Kauserud H."/>
        </authorList>
    </citation>
    <scope>NUCLEOTIDE SEQUENCE</scope>
    <source>
        <strain evidence="1">CBHHK188m</strain>
    </source>
</reference>
<dbReference type="EMBL" id="JARJLG010000086">
    <property type="protein sequence ID" value="KAJ7749342.1"/>
    <property type="molecule type" value="Genomic_DNA"/>
</dbReference>
<accession>A0AAD7IV54</accession>
<dbReference type="AlphaFoldDB" id="A0AAD7IV54"/>
<keyword evidence="2" id="KW-1185">Reference proteome</keyword>
<sequence>MASTLIDLCNLISASVGAVDARCRTLSRTYPDLNNPAHSKESESLLQDHEIGRATAVAVATASQLIASMKYPARSLIDTSLGFLLSAALRVVAESSTAEIIREAGPQGCHIGDIARKNRMDPIKIARLRTFRTWSSTKIPRTQMMNSARR</sequence>
<evidence type="ECO:0000313" key="1">
    <source>
        <dbReference type="EMBL" id="KAJ7749342.1"/>
    </source>
</evidence>
<evidence type="ECO:0000313" key="2">
    <source>
        <dbReference type="Proteomes" id="UP001215280"/>
    </source>
</evidence>
<proteinExistence type="predicted"/>
<dbReference type="Proteomes" id="UP001215280">
    <property type="component" value="Unassembled WGS sequence"/>
</dbReference>
<protein>
    <submittedName>
        <fullName evidence="1">Uncharacterized protein</fullName>
    </submittedName>
</protein>
<name>A0AAD7IV54_9AGAR</name>
<comment type="caution">
    <text evidence="1">The sequence shown here is derived from an EMBL/GenBank/DDBJ whole genome shotgun (WGS) entry which is preliminary data.</text>
</comment>
<organism evidence="1 2">
    <name type="scientific">Mycena maculata</name>
    <dbReference type="NCBI Taxonomy" id="230809"/>
    <lineage>
        <taxon>Eukaryota</taxon>
        <taxon>Fungi</taxon>
        <taxon>Dikarya</taxon>
        <taxon>Basidiomycota</taxon>
        <taxon>Agaricomycotina</taxon>
        <taxon>Agaricomycetes</taxon>
        <taxon>Agaricomycetidae</taxon>
        <taxon>Agaricales</taxon>
        <taxon>Marasmiineae</taxon>
        <taxon>Mycenaceae</taxon>
        <taxon>Mycena</taxon>
    </lineage>
</organism>
<dbReference type="InterPro" id="IPR036388">
    <property type="entry name" value="WH-like_DNA-bd_sf"/>
</dbReference>